<evidence type="ECO:0000313" key="3">
    <source>
        <dbReference type="EMBL" id="PCS06861.1"/>
    </source>
</evidence>
<dbReference type="PANTHER" id="PTHR14969:SF13">
    <property type="entry name" value="AT30094P"/>
    <property type="match status" value="1"/>
</dbReference>
<dbReference type="PANTHER" id="PTHR14969">
    <property type="entry name" value="SPHINGOSINE-1-PHOSPHATE PHOSPHOHYDROLASE"/>
    <property type="match status" value="1"/>
</dbReference>
<feature type="transmembrane region" description="Helical" evidence="1">
    <location>
        <begin position="55"/>
        <end position="74"/>
    </location>
</feature>
<dbReference type="RefSeq" id="WP_096814468.1">
    <property type="nucleotide sequence ID" value="NZ_JXJW01000009.1"/>
</dbReference>
<dbReference type="InterPro" id="IPR000326">
    <property type="entry name" value="PAP2/HPO"/>
</dbReference>
<dbReference type="AlphaFoldDB" id="A0A2A5S045"/>
<evidence type="ECO:0000256" key="1">
    <source>
        <dbReference type="SAM" id="Phobius"/>
    </source>
</evidence>
<evidence type="ECO:0000259" key="2">
    <source>
        <dbReference type="SMART" id="SM00014"/>
    </source>
</evidence>
<organism evidence="3 4">
    <name type="scientific">Pseudolactococcus piscium</name>
    <dbReference type="NCBI Taxonomy" id="1364"/>
    <lineage>
        <taxon>Bacteria</taxon>
        <taxon>Bacillati</taxon>
        <taxon>Bacillota</taxon>
        <taxon>Bacilli</taxon>
        <taxon>Lactobacillales</taxon>
        <taxon>Streptococcaceae</taxon>
        <taxon>Pseudolactococcus</taxon>
    </lineage>
</organism>
<feature type="transmembrane region" description="Helical" evidence="1">
    <location>
        <begin position="147"/>
        <end position="171"/>
    </location>
</feature>
<evidence type="ECO:0000313" key="4">
    <source>
        <dbReference type="Proteomes" id="UP000218282"/>
    </source>
</evidence>
<accession>A0A2A5S045</accession>
<keyword evidence="1" id="KW-1133">Transmembrane helix</keyword>
<dbReference type="Gene3D" id="1.20.144.10">
    <property type="entry name" value="Phosphatidic acid phosphatase type 2/haloperoxidase"/>
    <property type="match status" value="1"/>
</dbReference>
<proteinExistence type="predicted"/>
<feature type="transmembrane region" description="Helical" evidence="1">
    <location>
        <begin position="123"/>
        <end position="140"/>
    </location>
</feature>
<protein>
    <recommendedName>
        <fullName evidence="2">Phosphatidic acid phosphatase type 2/haloperoxidase domain-containing protein</fullName>
    </recommendedName>
</protein>
<gene>
    <name evidence="3" type="ORF">RU86_GL002304</name>
</gene>
<dbReference type="SUPFAM" id="SSF48317">
    <property type="entry name" value="Acid phosphatase/Vanadium-dependent haloperoxidase"/>
    <property type="match status" value="1"/>
</dbReference>
<keyword evidence="1" id="KW-0812">Transmembrane</keyword>
<sequence length="200" mass="22478">MKQVWISAVSMISFVLLSIMIIKNETDKFDNTLIEFIYSNRTPFITSIMNYLTEIGNPIVVIMTVGCLGTLLLYKKMWTELTVLAVTIILNLGLLVPITKYLISRNRPTGYRLISESGFSFPSGHAVYITTLVLVLIWLVSNYLPKFYVLTLVIGISLIILVSFSRIYLGVHYPTDVVAGVLLALTSVSIIKKVFTYVKI</sequence>
<feature type="transmembrane region" description="Helical" evidence="1">
    <location>
        <begin position="81"/>
        <end position="103"/>
    </location>
</feature>
<dbReference type="Proteomes" id="UP000218282">
    <property type="component" value="Unassembled WGS sequence"/>
</dbReference>
<feature type="transmembrane region" description="Helical" evidence="1">
    <location>
        <begin position="5"/>
        <end position="22"/>
    </location>
</feature>
<feature type="domain" description="Phosphatidic acid phosphatase type 2/haloperoxidase" evidence="2">
    <location>
        <begin position="79"/>
        <end position="192"/>
    </location>
</feature>
<dbReference type="EMBL" id="JXJW01000009">
    <property type="protein sequence ID" value="PCS06861.1"/>
    <property type="molecule type" value="Genomic_DNA"/>
</dbReference>
<feature type="transmembrane region" description="Helical" evidence="1">
    <location>
        <begin position="177"/>
        <end position="195"/>
    </location>
</feature>
<keyword evidence="1" id="KW-0472">Membrane</keyword>
<keyword evidence="4" id="KW-1185">Reference proteome</keyword>
<dbReference type="CDD" id="cd03392">
    <property type="entry name" value="PAP2_like_2"/>
    <property type="match status" value="1"/>
</dbReference>
<comment type="caution">
    <text evidence="3">The sequence shown here is derived from an EMBL/GenBank/DDBJ whole genome shotgun (WGS) entry which is preliminary data.</text>
</comment>
<dbReference type="SMART" id="SM00014">
    <property type="entry name" value="acidPPc"/>
    <property type="match status" value="1"/>
</dbReference>
<name>A0A2A5S045_9LACT</name>
<dbReference type="Pfam" id="PF01569">
    <property type="entry name" value="PAP2"/>
    <property type="match status" value="1"/>
</dbReference>
<dbReference type="InterPro" id="IPR036938">
    <property type="entry name" value="PAP2/HPO_sf"/>
</dbReference>
<reference evidence="3 4" key="1">
    <citation type="submission" date="2014-12" db="EMBL/GenBank/DDBJ databases">
        <title>Draft genome sequences of 10 type strains of Lactococcus.</title>
        <authorList>
            <person name="Sun Z."/>
            <person name="Zhong Z."/>
            <person name="Liu W."/>
            <person name="Zhang W."/>
            <person name="Zhang H."/>
        </authorList>
    </citation>
    <scope>NUCLEOTIDE SEQUENCE [LARGE SCALE GENOMIC DNA]</scope>
    <source>
        <strain evidence="3 4">DSM 6634</strain>
    </source>
</reference>